<reference evidence="4 5" key="1">
    <citation type="submission" date="2019-06" db="EMBL/GenBank/DDBJ databases">
        <title>Genomic Encyclopedia of Archaeal and Bacterial Type Strains, Phase II (KMG-II): from individual species to whole genera.</title>
        <authorList>
            <person name="Goeker M."/>
        </authorList>
    </citation>
    <scope>NUCLEOTIDE SEQUENCE [LARGE SCALE GENOMIC DNA]</scope>
    <source>
        <strain evidence="4 5">DSM 18423</strain>
    </source>
</reference>
<gene>
    <name evidence="4" type="ORF">BD293_1421</name>
</gene>
<dbReference type="AlphaFoldDB" id="A0A543KCJ9"/>
<dbReference type="InterPro" id="IPR002168">
    <property type="entry name" value="Lipase_GDXG_HIS_AS"/>
</dbReference>
<dbReference type="Pfam" id="PF07859">
    <property type="entry name" value="Abhydrolase_3"/>
    <property type="match status" value="1"/>
</dbReference>
<comment type="similarity">
    <text evidence="1">Belongs to the 'GDXG' lipolytic enzyme family.</text>
</comment>
<proteinExistence type="inferred from homology"/>
<dbReference type="InterPro" id="IPR050300">
    <property type="entry name" value="GDXG_lipolytic_enzyme"/>
</dbReference>
<dbReference type="OrthoDB" id="9806180at2"/>
<dbReference type="PANTHER" id="PTHR48081:SF8">
    <property type="entry name" value="ALPHA_BETA HYDROLASE FOLD-3 DOMAIN-CONTAINING PROTEIN-RELATED"/>
    <property type="match status" value="1"/>
</dbReference>
<evidence type="ECO:0000256" key="1">
    <source>
        <dbReference type="ARBA" id="ARBA00010515"/>
    </source>
</evidence>
<keyword evidence="5" id="KW-1185">Reference proteome</keyword>
<dbReference type="RefSeq" id="WP_142080454.1">
    <property type="nucleotide sequence ID" value="NZ_VFPT01000001.1"/>
</dbReference>
<evidence type="ECO:0000313" key="4">
    <source>
        <dbReference type="EMBL" id="TQM92801.1"/>
    </source>
</evidence>
<sequence length="305" mass="33752">MIWQLKVMRVAMRHAVRRSLGRQRDSLAARKWFERGAWLNARGRPYKTFIPDTFDIEARDLPALWTALPDQSERFILYFHGGGYVMGNPRTHAALANFLTRKTCLPDYRLAPEHPFPAAFDDAVGIWNALMARGVPASSVVVGGDSAGGGLALALLGHLCATDQPRPACVFAFSPFTDLSLSGASITQNAQSELLLPPHRLEQLRDRVLAGADPRDPRISPLFGNFKGAPPVLIQVARSEILRDDSRRMAEVLQRDGVDVTLQEWGNLPHVWQFFHGWLPEARKALGDAALFIRSQCPPSPSGDS</sequence>
<accession>A0A543KCJ9</accession>
<evidence type="ECO:0000256" key="2">
    <source>
        <dbReference type="ARBA" id="ARBA00022801"/>
    </source>
</evidence>
<dbReference type="PROSITE" id="PS01173">
    <property type="entry name" value="LIPASE_GDXG_HIS"/>
    <property type="match status" value="1"/>
</dbReference>
<dbReference type="SUPFAM" id="SSF53474">
    <property type="entry name" value="alpha/beta-Hydrolases"/>
    <property type="match status" value="1"/>
</dbReference>
<dbReference type="Gene3D" id="3.40.50.1820">
    <property type="entry name" value="alpha/beta hydrolase"/>
    <property type="match status" value="1"/>
</dbReference>
<evidence type="ECO:0000313" key="5">
    <source>
        <dbReference type="Proteomes" id="UP000320582"/>
    </source>
</evidence>
<comment type="caution">
    <text evidence="4">The sequence shown here is derived from an EMBL/GenBank/DDBJ whole genome shotgun (WGS) entry which is preliminary data.</text>
</comment>
<feature type="domain" description="Alpha/beta hydrolase fold-3" evidence="3">
    <location>
        <begin position="76"/>
        <end position="273"/>
    </location>
</feature>
<keyword evidence="2" id="KW-0378">Hydrolase</keyword>
<name>A0A543KCJ9_9RHOB</name>
<dbReference type="Proteomes" id="UP000320582">
    <property type="component" value="Unassembled WGS sequence"/>
</dbReference>
<dbReference type="PANTHER" id="PTHR48081">
    <property type="entry name" value="AB HYDROLASE SUPERFAMILY PROTEIN C4A8.06C"/>
    <property type="match status" value="1"/>
</dbReference>
<dbReference type="GO" id="GO:0016787">
    <property type="term" value="F:hydrolase activity"/>
    <property type="evidence" value="ECO:0007669"/>
    <property type="project" value="UniProtKB-KW"/>
</dbReference>
<organism evidence="4 5">
    <name type="scientific">Roseinatronobacter monicus</name>
    <dbReference type="NCBI Taxonomy" id="393481"/>
    <lineage>
        <taxon>Bacteria</taxon>
        <taxon>Pseudomonadati</taxon>
        <taxon>Pseudomonadota</taxon>
        <taxon>Alphaproteobacteria</taxon>
        <taxon>Rhodobacterales</taxon>
        <taxon>Paracoccaceae</taxon>
        <taxon>Roseinatronobacter</taxon>
    </lineage>
</organism>
<evidence type="ECO:0000259" key="3">
    <source>
        <dbReference type="Pfam" id="PF07859"/>
    </source>
</evidence>
<dbReference type="InterPro" id="IPR013094">
    <property type="entry name" value="AB_hydrolase_3"/>
</dbReference>
<dbReference type="InterPro" id="IPR029058">
    <property type="entry name" value="AB_hydrolase_fold"/>
</dbReference>
<dbReference type="EMBL" id="VFPT01000001">
    <property type="protein sequence ID" value="TQM92801.1"/>
    <property type="molecule type" value="Genomic_DNA"/>
</dbReference>
<protein>
    <submittedName>
        <fullName evidence="4">Acetyl esterase/lipase</fullName>
    </submittedName>
</protein>